<dbReference type="AlphaFoldDB" id="A0ABD3WUC4"/>
<feature type="compositionally biased region" description="Low complexity" evidence="2">
    <location>
        <begin position="219"/>
        <end position="242"/>
    </location>
</feature>
<feature type="compositionally biased region" description="Basic and acidic residues" evidence="2">
    <location>
        <begin position="379"/>
        <end position="395"/>
    </location>
</feature>
<feature type="domain" description="CCHC-type" evidence="3">
    <location>
        <begin position="203"/>
        <end position="218"/>
    </location>
</feature>
<accession>A0ABD3WUC4</accession>
<dbReference type="GO" id="GO:0008270">
    <property type="term" value="F:zinc ion binding"/>
    <property type="evidence" value="ECO:0007669"/>
    <property type="project" value="UniProtKB-KW"/>
</dbReference>
<evidence type="ECO:0000256" key="2">
    <source>
        <dbReference type="SAM" id="MobiDB-lite"/>
    </source>
</evidence>
<feature type="compositionally biased region" description="Basic and acidic residues" evidence="2">
    <location>
        <begin position="330"/>
        <end position="341"/>
    </location>
</feature>
<proteinExistence type="predicted"/>
<feature type="compositionally biased region" description="Basic and acidic residues" evidence="2">
    <location>
        <begin position="404"/>
        <end position="422"/>
    </location>
</feature>
<feature type="region of interest" description="Disordered" evidence="2">
    <location>
        <begin position="208"/>
        <end position="242"/>
    </location>
</feature>
<keyword evidence="1" id="KW-0863">Zinc-finger</keyword>
<keyword evidence="5" id="KW-1185">Reference proteome</keyword>
<feature type="compositionally biased region" description="Acidic residues" evidence="2">
    <location>
        <begin position="284"/>
        <end position="293"/>
    </location>
</feature>
<name>A0ABD3WUC4_SINWO</name>
<dbReference type="Proteomes" id="UP001634394">
    <property type="component" value="Unassembled WGS sequence"/>
</dbReference>
<keyword evidence="1" id="KW-0862">Zinc</keyword>
<evidence type="ECO:0000313" key="5">
    <source>
        <dbReference type="Proteomes" id="UP001634394"/>
    </source>
</evidence>
<evidence type="ECO:0000256" key="1">
    <source>
        <dbReference type="PROSITE-ProRule" id="PRU00047"/>
    </source>
</evidence>
<dbReference type="EMBL" id="JBJQND010000005">
    <property type="protein sequence ID" value="KAL3876843.1"/>
    <property type="molecule type" value="Genomic_DNA"/>
</dbReference>
<dbReference type="PROSITE" id="PS50158">
    <property type="entry name" value="ZF_CCHC"/>
    <property type="match status" value="1"/>
</dbReference>
<evidence type="ECO:0000313" key="4">
    <source>
        <dbReference type="EMBL" id="KAL3876843.1"/>
    </source>
</evidence>
<sequence length="498" mass="57081">MEKNPSIGENLLKSFFRTEVVDLEEGRLIHAFRDQWAQAIDLSTIAAKHRPNTPTLLALIIANGVDSEEIETFTHIGRVFLIYPRGKAHLLPMGNRQIGEFNVVIRDPPTITKNLGIKIIDVYISQFPCEIPLTNFTQGFEQRLQIKNLNVRRETYKALANVNTGKIIVRIEARDAPKILEFFNIGGLLVQFWFYGCIHVRPCCNCSKTGHDKRKCPKQDTTTDNTKQQQQTTTQNISQNNETTPTFYAESVKAHSVPPEKIGKKLFGKEAAQEQVQGKPSDSESPEIQETNEEEKWITPKRKREKEKNKPILPDTIHQLEYDLALTDSSEDKNKKEDTTTKDNQNPNIEEMETDSIEKVITEATTPVNNNKNKKKQSKDKTRIRTLSKKLDKPTQPKNPEPVYPKDKEEITEPHNDKEKNSKKTPKSNSTTHNASTQEEEHNLYSEPIKPDGNIKIQESNSEMEQTQPKERNIKWALETKRKALKAYKLSNMVNFIL</sequence>
<comment type="caution">
    <text evidence="4">The sequence shown here is derived from an EMBL/GenBank/DDBJ whole genome shotgun (WGS) entry which is preliminary data.</text>
</comment>
<gene>
    <name evidence="4" type="ORF">ACJMK2_034628</name>
</gene>
<organism evidence="4 5">
    <name type="scientific">Sinanodonta woodiana</name>
    <name type="common">Chinese pond mussel</name>
    <name type="synonym">Anodonta woodiana</name>
    <dbReference type="NCBI Taxonomy" id="1069815"/>
    <lineage>
        <taxon>Eukaryota</taxon>
        <taxon>Metazoa</taxon>
        <taxon>Spiralia</taxon>
        <taxon>Lophotrochozoa</taxon>
        <taxon>Mollusca</taxon>
        <taxon>Bivalvia</taxon>
        <taxon>Autobranchia</taxon>
        <taxon>Heteroconchia</taxon>
        <taxon>Palaeoheterodonta</taxon>
        <taxon>Unionida</taxon>
        <taxon>Unionoidea</taxon>
        <taxon>Unionidae</taxon>
        <taxon>Unioninae</taxon>
        <taxon>Sinanodonta</taxon>
    </lineage>
</organism>
<feature type="compositionally biased region" description="Polar residues" evidence="2">
    <location>
        <begin position="457"/>
        <end position="467"/>
    </location>
</feature>
<protein>
    <recommendedName>
        <fullName evidence="3">CCHC-type domain-containing protein</fullName>
    </recommendedName>
</protein>
<evidence type="ECO:0000259" key="3">
    <source>
        <dbReference type="PROSITE" id="PS50158"/>
    </source>
</evidence>
<dbReference type="InterPro" id="IPR001878">
    <property type="entry name" value="Znf_CCHC"/>
</dbReference>
<reference evidence="4 5" key="1">
    <citation type="submission" date="2024-11" db="EMBL/GenBank/DDBJ databases">
        <title>Chromosome-level genome assembly of the freshwater bivalve Anodonta woodiana.</title>
        <authorList>
            <person name="Chen X."/>
        </authorList>
    </citation>
    <scope>NUCLEOTIDE SEQUENCE [LARGE SCALE GENOMIC DNA]</scope>
    <source>
        <strain evidence="4">MN2024</strain>
        <tissue evidence="4">Gills</tissue>
    </source>
</reference>
<keyword evidence="1" id="KW-0479">Metal-binding</keyword>
<feature type="region of interest" description="Disordered" evidence="2">
    <location>
        <begin position="269"/>
        <end position="471"/>
    </location>
</feature>